<dbReference type="EMBL" id="WHUW01000030">
    <property type="protein sequence ID" value="KAF8434068.1"/>
    <property type="molecule type" value="Genomic_DNA"/>
</dbReference>
<dbReference type="Pfam" id="PF13391">
    <property type="entry name" value="HNH_2"/>
    <property type="match status" value="1"/>
</dbReference>
<evidence type="ECO:0000313" key="4">
    <source>
        <dbReference type="Proteomes" id="UP001194468"/>
    </source>
</evidence>
<name>A0AAD4BL10_BOLED</name>
<reference evidence="3" key="1">
    <citation type="submission" date="2019-10" db="EMBL/GenBank/DDBJ databases">
        <authorList>
            <consortium name="DOE Joint Genome Institute"/>
            <person name="Kuo A."/>
            <person name="Miyauchi S."/>
            <person name="Kiss E."/>
            <person name="Drula E."/>
            <person name="Kohler A."/>
            <person name="Sanchez-Garcia M."/>
            <person name="Andreopoulos B."/>
            <person name="Barry K.W."/>
            <person name="Bonito G."/>
            <person name="Buee M."/>
            <person name="Carver A."/>
            <person name="Chen C."/>
            <person name="Cichocki N."/>
            <person name="Clum A."/>
            <person name="Culley D."/>
            <person name="Crous P.W."/>
            <person name="Fauchery L."/>
            <person name="Girlanda M."/>
            <person name="Hayes R."/>
            <person name="Keri Z."/>
            <person name="LaButti K."/>
            <person name="Lipzen A."/>
            <person name="Lombard V."/>
            <person name="Magnuson J."/>
            <person name="Maillard F."/>
            <person name="Morin E."/>
            <person name="Murat C."/>
            <person name="Nolan M."/>
            <person name="Ohm R."/>
            <person name="Pangilinan J."/>
            <person name="Pereira M."/>
            <person name="Perotto S."/>
            <person name="Peter M."/>
            <person name="Riley R."/>
            <person name="Sitrit Y."/>
            <person name="Stielow B."/>
            <person name="Szollosi G."/>
            <person name="Zifcakova L."/>
            <person name="Stursova M."/>
            <person name="Spatafora J.W."/>
            <person name="Tedersoo L."/>
            <person name="Vaario L.-M."/>
            <person name="Yamada A."/>
            <person name="Yan M."/>
            <person name="Wang P."/>
            <person name="Xu J."/>
            <person name="Bruns T."/>
            <person name="Baldrian P."/>
            <person name="Vilgalys R."/>
            <person name="Henrissat B."/>
            <person name="Grigoriev I.V."/>
            <person name="Hibbett D."/>
            <person name="Nagy L.G."/>
            <person name="Martin F.M."/>
        </authorList>
    </citation>
    <scope>NUCLEOTIDE SEQUENCE</scope>
    <source>
        <strain evidence="3">BED1</strain>
    </source>
</reference>
<evidence type="ECO:0000256" key="1">
    <source>
        <dbReference type="SAM" id="MobiDB-lite"/>
    </source>
</evidence>
<gene>
    <name evidence="3" type="ORF">L210DRAFT_3649255</name>
</gene>
<evidence type="ECO:0000313" key="3">
    <source>
        <dbReference type="EMBL" id="KAF8434068.1"/>
    </source>
</evidence>
<keyword evidence="4" id="KW-1185">Reference proteome</keyword>
<dbReference type="AlphaFoldDB" id="A0AAD4BL10"/>
<evidence type="ECO:0000259" key="2">
    <source>
        <dbReference type="Pfam" id="PF13391"/>
    </source>
</evidence>
<reference evidence="3" key="2">
    <citation type="journal article" date="2020" name="Nat. Commun.">
        <title>Large-scale genome sequencing of mycorrhizal fungi provides insights into the early evolution of symbiotic traits.</title>
        <authorList>
            <person name="Miyauchi S."/>
            <person name="Kiss E."/>
            <person name="Kuo A."/>
            <person name="Drula E."/>
            <person name="Kohler A."/>
            <person name="Sanchez-Garcia M."/>
            <person name="Morin E."/>
            <person name="Andreopoulos B."/>
            <person name="Barry K.W."/>
            <person name="Bonito G."/>
            <person name="Buee M."/>
            <person name="Carver A."/>
            <person name="Chen C."/>
            <person name="Cichocki N."/>
            <person name="Clum A."/>
            <person name="Culley D."/>
            <person name="Crous P.W."/>
            <person name="Fauchery L."/>
            <person name="Girlanda M."/>
            <person name="Hayes R.D."/>
            <person name="Keri Z."/>
            <person name="LaButti K."/>
            <person name="Lipzen A."/>
            <person name="Lombard V."/>
            <person name="Magnuson J."/>
            <person name="Maillard F."/>
            <person name="Murat C."/>
            <person name="Nolan M."/>
            <person name="Ohm R.A."/>
            <person name="Pangilinan J."/>
            <person name="Pereira M.F."/>
            <person name="Perotto S."/>
            <person name="Peter M."/>
            <person name="Pfister S."/>
            <person name="Riley R."/>
            <person name="Sitrit Y."/>
            <person name="Stielow J.B."/>
            <person name="Szollosi G."/>
            <person name="Zifcakova L."/>
            <person name="Stursova M."/>
            <person name="Spatafora J.W."/>
            <person name="Tedersoo L."/>
            <person name="Vaario L.M."/>
            <person name="Yamada A."/>
            <person name="Yan M."/>
            <person name="Wang P."/>
            <person name="Xu J."/>
            <person name="Bruns T."/>
            <person name="Baldrian P."/>
            <person name="Vilgalys R."/>
            <person name="Dunand C."/>
            <person name="Henrissat B."/>
            <person name="Grigoriev I.V."/>
            <person name="Hibbett D."/>
            <person name="Nagy L.G."/>
            <person name="Martin F.M."/>
        </authorList>
    </citation>
    <scope>NUCLEOTIDE SEQUENCE</scope>
    <source>
        <strain evidence="3">BED1</strain>
    </source>
</reference>
<feature type="region of interest" description="Disordered" evidence="1">
    <location>
        <begin position="1"/>
        <end position="23"/>
    </location>
</feature>
<feature type="domain" description="HNH nuclease" evidence="2">
    <location>
        <begin position="118"/>
        <end position="179"/>
    </location>
</feature>
<comment type="caution">
    <text evidence="3">The sequence shown here is derived from an EMBL/GenBank/DDBJ whole genome shotgun (WGS) entry which is preliminary data.</text>
</comment>
<sequence>MDSGSAISDAGVQPGEADAPGKGEEERVKIVEWHFSWLRFAAFAICGAKGHLSTTQGGETVDYESVSFDDLAKRYFYIPDSAYSLVDYKVFNDKCTSSVVTRRGADFREGICTRDEKCVITLLSSGLDAAHIIPRSKGSQYFSRIVRDRSSLYEPPPFSGEDDVDIDCIENGMLLRKDL</sequence>
<protein>
    <recommendedName>
        <fullName evidence="2">HNH nuclease domain-containing protein</fullName>
    </recommendedName>
</protein>
<organism evidence="3 4">
    <name type="scientific">Boletus edulis BED1</name>
    <dbReference type="NCBI Taxonomy" id="1328754"/>
    <lineage>
        <taxon>Eukaryota</taxon>
        <taxon>Fungi</taxon>
        <taxon>Dikarya</taxon>
        <taxon>Basidiomycota</taxon>
        <taxon>Agaricomycotina</taxon>
        <taxon>Agaricomycetes</taxon>
        <taxon>Agaricomycetidae</taxon>
        <taxon>Boletales</taxon>
        <taxon>Boletineae</taxon>
        <taxon>Boletaceae</taxon>
        <taxon>Boletoideae</taxon>
        <taxon>Boletus</taxon>
    </lineage>
</organism>
<proteinExistence type="predicted"/>
<dbReference type="Proteomes" id="UP001194468">
    <property type="component" value="Unassembled WGS sequence"/>
</dbReference>
<dbReference type="InterPro" id="IPR003615">
    <property type="entry name" value="HNH_nuc"/>
</dbReference>
<accession>A0AAD4BL10</accession>